<keyword evidence="10" id="KW-1133">Transmembrane helix</keyword>
<evidence type="ECO:0000256" key="2">
    <source>
        <dbReference type="ARBA" id="ARBA00001968"/>
    </source>
</evidence>
<dbReference type="InterPro" id="IPR003594">
    <property type="entry name" value="HATPase_dom"/>
</dbReference>
<evidence type="ECO:0000313" key="13">
    <source>
        <dbReference type="Proteomes" id="UP000076976"/>
    </source>
</evidence>
<evidence type="ECO:0000256" key="3">
    <source>
        <dbReference type="ARBA" id="ARBA00004236"/>
    </source>
</evidence>
<dbReference type="InterPro" id="IPR007891">
    <property type="entry name" value="CHASE3"/>
</dbReference>
<reference evidence="12 13" key="1">
    <citation type="submission" date="2016-01" db="EMBL/GenBank/DDBJ databases">
        <title>Janibacter melonis strain CD11_4 genome sequencing and assembly.</title>
        <authorList>
            <person name="Nair G.R."/>
            <person name="Kaur G."/>
            <person name="Chander A.M."/>
            <person name="Mayilraj S."/>
        </authorList>
    </citation>
    <scope>NUCLEOTIDE SEQUENCE [LARGE SCALE GENOMIC DNA]</scope>
    <source>
        <strain evidence="12 13">CD11-4</strain>
    </source>
</reference>
<feature type="transmembrane region" description="Helical" evidence="10">
    <location>
        <begin position="173"/>
        <end position="194"/>
    </location>
</feature>
<dbReference type="PROSITE" id="PS50109">
    <property type="entry name" value="HIS_KIN"/>
    <property type="match status" value="1"/>
</dbReference>
<dbReference type="InterPro" id="IPR036890">
    <property type="entry name" value="HATPase_C_sf"/>
</dbReference>
<dbReference type="Gene3D" id="1.10.287.130">
    <property type="match status" value="1"/>
</dbReference>
<evidence type="ECO:0000256" key="9">
    <source>
        <dbReference type="ARBA" id="ARBA00023136"/>
    </source>
</evidence>
<dbReference type="SMART" id="SM00065">
    <property type="entry name" value="GAF"/>
    <property type="match status" value="1"/>
</dbReference>
<dbReference type="Pfam" id="PF05227">
    <property type="entry name" value="CHASE3"/>
    <property type="match status" value="1"/>
</dbReference>
<evidence type="ECO:0000256" key="5">
    <source>
        <dbReference type="ARBA" id="ARBA00022553"/>
    </source>
</evidence>
<evidence type="ECO:0000256" key="7">
    <source>
        <dbReference type="ARBA" id="ARBA00022777"/>
    </source>
</evidence>
<feature type="transmembrane region" description="Helical" evidence="10">
    <location>
        <begin position="14"/>
        <end position="36"/>
    </location>
</feature>
<dbReference type="Pfam" id="PF00512">
    <property type="entry name" value="HisKA"/>
    <property type="match status" value="1"/>
</dbReference>
<dbReference type="RefSeq" id="WP_068277882.1">
    <property type="nucleotide sequence ID" value="NZ_LQZG01000005.1"/>
</dbReference>
<feature type="domain" description="Histidine kinase" evidence="11">
    <location>
        <begin position="440"/>
        <end position="659"/>
    </location>
</feature>
<dbReference type="EC" id="2.7.13.3" evidence="4"/>
<dbReference type="CDD" id="cd00082">
    <property type="entry name" value="HisKA"/>
    <property type="match status" value="1"/>
</dbReference>
<evidence type="ECO:0000256" key="4">
    <source>
        <dbReference type="ARBA" id="ARBA00012438"/>
    </source>
</evidence>
<evidence type="ECO:0000256" key="1">
    <source>
        <dbReference type="ARBA" id="ARBA00000085"/>
    </source>
</evidence>
<accession>A0A176Q936</accession>
<dbReference type="InterPro" id="IPR050736">
    <property type="entry name" value="Sensor_HK_Regulatory"/>
</dbReference>
<dbReference type="InterPro" id="IPR003661">
    <property type="entry name" value="HisK_dim/P_dom"/>
</dbReference>
<dbReference type="Proteomes" id="UP000076976">
    <property type="component" value="Unassembled WGS sequence"/>
</dbReference>
<dbReference type="GO" id="GO:0000155">
    <property type="term" value="F:phosphorelay sensor kinase activity"/>
    <property type="evidence" value="ECO:0007669"/>
    <property type="project" value="InterPro"/>
</dbReference>
<dbReference type="FunFam" id="1.10.287.130:FF:000001">
    <property type="entry name" value="Two-component sensor histidine kinase"/>
    <property type="match status" value="1"/>
</dbReference>
<dbReference type="InterPro" id="IPR005467">
    <property type="entry name" value="His_kinase_dom"/>
</dbReference>
<keyword evidence="6" id="KW-0808">Transferase</keyword>
<dbReference type="InterPro" id="IPR036097">
    <property type="entry name" value="HisK_dim/P_sf"/>
</dbReference>
<dbReference type="PANTHER" id="PTHR43711:SF1">
    <property type="entry name" value="HISTIDINE KINASE 1"/>
    <property type="match status" value="1"/>
</dbReference>
<name>A0A176Q936_9MICO</name>
<dbReference type="STRING" id="262209.AWH69_15080"/>
<keyword evidence="10" id="KW-0812">Transmembrane</keyword>
<dbReference type="Pfam" id="PF02518">
    <property type="entry name" value="HATPase_c"/>
    <property type="match status" value="1"/>
</dbReference>
<dbReference type="SMART" id="SM00387">
    <property type="entry name" value="HATPase_c"/>
    <property type="match status" value="1"/>
</dbReference>
<dbReference type="PROSITE" id="PS50096">
    <property type="entry name" value="IQ"/>
    <property type="match status" value="1"/>
</dbReference>
<dbReference type="SUPFAM" id="SSF55781">
    <property type="entry name" value="GAF domain-like"/>
    <property type="match status" value="1"/>
</dbReference>
<dbReference type="InterPro" id="IPR003018">
    <property type="entry name" value="GAF"/>
</dbReference>
<evidence type="ECO:0000256" key="8">
    <source>
        <dbReference type="ARBA" id="ARBA00023012"/>
    </source>
</evidence>
<proteinExistence type="predicted"/>
<dbReference type="InterPro" id="IPR029016">
    <property type="entry name" value="GAF-like_dom_sf"/>
</dbReference>
<dbReference type="Gene3D" id="3.30.450.40">
    <property type="match status" value="1"/>
</dbReference>
<gene>
    <name evidence="12" type="ORF">AWH69_15080</name>
</gene>
<comment type="catalytic activity">
    <reaction evidence="1">
        <text>ATP + protein L-histidine = ADP + protein N-phospho-L-histidine.</text>
        <dbReference type="EC" id="2.7.13.3"/>
    </reaction>
</comment>
<dbReference type="AlphaFoldDB" id="A0A176Q936"/>
<comment type="caution">
    <text evidence="12">The sequence shown here is derived from an EMBL/GenBank/DDBJ whole genome shotgun (WGS) entry which is preliminary data.</text>
</comment>
<evidence type="ECO:0000259" key="11">
    <source>
        <dbReference type="PROSITE" id="PS50109"/>
    </source>
</evidence>
<dbReference type="PANTHER" id="PTHR43711">
    <property type="entry name" value="TWO-COMPONENT HISTIDINE KINASE"/>
    <property type="match status" value="1"/>
</dbReference>
<dbReference type="PRINTS" id="PR00344">
    <property type="entry name" value="BCTRLSENSOR"/>
</dbReference>
<dbReference type="GO" id="GO:0005509">
    <property type="term" value="F:calcium ion binding"/>
    <property type="evidence" value="ECO:0007669"/>
    <property type="project" value="UniProtKB-ARBA"/>
</dbReference>
<dbReference type="Pfam" id="PF01590">
    <property type="entry name" value="GAF"/>
    <property type="match status" value="1"/>
</dbReference>
<organism evidence="12 13">
    <name type="scientific">Janibacter melonis</name>
    <dbReference type="NCBI Taxonomy" id="262209"/>
    <lineage>
        <taxon>Bacteria</taxon>
        <taxon>Bacillati</taxon>
        <taxon>Actinomycetota</taxon>
        <taxon>Actinomycetes</taxon>
        <taxon>Micrococcales</taxon>
        <taxon>Intrasporangiaceae</taxon>
        <taxon>Janibacter</taxon>
    </lineage>
</organism>
<dbReference type="FunFam" id="3.30.565.10:FF:000006">
    <property type="entry name" value="Sensor histidine kinase WalK"/>
    <property type="match status" value="1"/>
</dbReference>
<evidence type="ECO:0000256" key="10">
    <source>
        <dbReference type="SAM" id="Phobius"/>
    </source>
</evidence>
<keyword evidence="7" id="KW-0418">Kinase</keyword>
<dbReference type="CDD" id="cd00075">
    <property type="entry name" value="HATPase"/>
    <property type="match status" value="1"/>
</dbReference>
<dbReference type="Gene3D" id="3.30.565.10">
    <property type="entry name" value="Histidine kinase-like ATPase, C-terminal domain"/>
    <property type="match status" value="1"/>
</dbReference>
<dbReference type="SMART" id="SM00388">
    <property type="entry name" value="HisKA"/>
    <property type="match status" value="1"/>
</dbReference>
<protein>
    <recommendedName>
        <fullName evidence="4">histidine kinase</fullName>
        <ecNumber evidence="4">2.7.13.3</ecNumber>
    </recommendedName>
</protein>
<dbReference type="EMBL" id="LQZG01000005">
    <property type="protein sequence ID" value="OAB86217.1"/>
    <property type="molecule type" value="Genomic_DNA"/>
</dbReference>
<sequence length="675" mass="73819">MSPQHTVARVLERLVLLLSCVILAISALSAGAVVYIRHEVTTTATRFTPLIDGSSRMRVAITDAQSEYRGYLLTKDRMYLERYRADREEFRRETAEFRELAGGQVGAEAMDDLVDAGDRWFAAVDVQVTRVADGREGDISSTAATFDRVEVAHDDLVEEVSAAREERRDRYRAAMSISLVAIILASLVALSATLRQSWKVRRYLISPLRSLYSTVVNHEAGAVAARADTTRGAQEVRAVATAFNSLAEVNDSMRRERERQLDLYRLTSRVVGQLSRRDDEADGTWDDACRELSARLGVDATTIYEIEGDEIVTVGSYRSPSADFTPLLVDISVPALREMLADVPALFGHTPDEIFALFPDRLAGTADLHGVRAWALHPLVVSGEVVGILSIAAMREHHWEAAEEQAIRRVAEYAGHALAERRVVAELSALDAQKSDFVATTSHELRTPLTSIAGYLELIEDGDFGPLQPRQAHALEVISRNVSRLRLLIDELLLLNRLDSGAAGAERRVLDMRLLVTSVGESMKPVADAAGVELVVSTGTHSQPVEVERDQVERAIGNLTSNGVKFTPRGGRVELRIEADDAWVRVICRDTGMGIPDEDQAHLFQRFYRASNAREQQVQGTGLGLVIVETIARMHGGRVDLESSVGVGTTVTVTLPRAGSAHASAEPASEGTATA</sequence>
<dbReference type="SUPFAM" id="SSF47384">
    <property type="entry name" value="Homodimeric domain of signal transducing histidine kinase"/>
    <property type="match status" value="1"/>
</dbReference>
<evidence type="ECO:0000256" key="6">
    <source>
        <dbReference type="ARBA" id="ARBA00022679"/>
    </source>
</evidence>
<dbReference type="SUPFAM" id="SSF55874">
    <property type="entry name" value="ATPase domain of HSP90 chaperone/DNA topoisomerase II/histidine kinase"/>
    <property type="match status" value="1"/>
</dbReference>
<evidence type="ECO:0000313" key="12">
    <source>
        <dbReference type="EMBL" id="OAB86217.1"/>
    </source>
</evidence>
<comment type="cofactor">
    <cofactor evidence="2">
        <name>a divalent metal cation</name>
        <dbReference type="ChEBI" id="CHEBI:60240"/>
    </cofactor>
</comment>
<keyword evidence="5" id="KW-0597">Phosphoprotein</keyword>
<keyword evidence="13" id="KW-1185">Reference proteome</keyword>
<comment type="subcellular location">
    <subcellularLocation>
        <location evidence="3">Cell membrane</location>
    </subcellularLocation>
</comment>
<dbReference type="GO" id="GO:0005886">
    <property type="term" value="C:plasma membrane"/>
    <property type="evidence" value="ECO:0007669"/>
    <property type="project" value="UniProtKB-SubCell"/>
</dbReference>
<keyword evidence="9 10" id="KW-0472">Membrane</keyword>
<dbReference type="InterPro" id="IPR004358">
    <property type="entry name" value="Sig_transdc_His_kin-like_C"/>
</dbReference>
<keyword evidence="8" id="KW-0902">Two-component regulatory system</keyword>